<feature type="transmembrane region" description="Helical" evidence="2">
    <location>
        <begin position="145"/>
        <end position="169"/>
    </location>
</feature>
<keyword evidence="2" id="KW-0812">Transmembrane</keyword>
<keyword evidence="4" id="KW-1185">Reference proteome</keyword>
<dbReference type="OrthoDB" id="3269357at2759"/>
<feature type="region of interest" description="Disordered" evidence="1">
    <location>
        <begin position="348"/>
        <end position="423"/>
    </location>
</feature>
<feature type="transmembrane region" description="Helical" evidence="2">
    <location>
        <begin position="78"/>
        <end position="102"/>
    </location>
</feature>
<dbReference type="STRING" id="1314776.A0A166IT66"/>
<keyword evidence="2" id="KW-1133">Transmembrane helix</keyword>
<reference evidence="3 4" key="1">
    <citation type="journal article" date="2016" name="Mol. Biol. Evol.">
        <title>Comparative Genomics of Early-Diverging Mushroom-Forming Fungi Provides Insights into the Origins of Lignocellulose Decay Capabilities.</title>
        <authorList>
            <person name="Nagy L.G."/>
            <person name="Riley R."/>
            <person name="Tritt A."/>
            <person name="Adam C."/>
            <person name="Daum C."/>
            <person name="Floudas D."/>
            <person name="Sun H."/>
            <person name="Yadav J.S."/>
            <person name="Pangilinan J."/>
            <person name="Larsson K.H."/>
            <person name="Matsuura K."/>
            <person name="Barry K."/>
            <person name="Labutti K."/>
            <person name="Kuo R."/>
            <person name="Ohm R.A."/>
            <person name="Bhattacharya S.S."/>
            <person name="Shirouzu T."/>
            <person name="Yoshinaga Y."/>
            <person name="Martin F.M."/>
            <person name="Grigoriev I.V."/>
            <person name="Hibbett D.S."/>
        </authorList>
    </citation>
    <scope>NUCLEOTIDE SEQUENCE [LARGE SCALE GENOMIC DNA]</scope>
    <source>
        <strain evidence="3 4">HHB10207 ss-3</strain>
    </source>
</reference>
<feature type="region of interest" description="Disordered" evidence="1">
    <location>
        <begin position="43"/>
        <end position="62"/>
    </location>
</feature>
<dbReference type="AlphaFoldDB" id="A0A166IT66"/>
<feature type="compositionally biased region" description="Low complexity" evidence="1">
    <location>
        <begin position="43"/>
        <end position="52"/>
    </location>
</feature>
<organism evidence="3 4">
    <name type="scientific">Sistotremastrum suecicum HHB10207 ss-3</name>
    <dbReference type="NCBI Taxonomy" id="1314776"/>
    <lineage>
        <taxon>Eukaryota</taxon>
        <taxon>Fungi</taxon>
        <taxon>Dikarya</taxon>
        <taxon>Basidiomycota</taxon>
        <taxon>Agaricomycotina</taxon>
        <taxon>Agaricomycetes</taxon>
        <taxon>Sistotremastrales</taxon>
        <taxon>Sistotremastraceae</taxon>
        <taxon>Sistotremastrum</taxon>
    </lineage>
</organism>
<accession>A0A166IT66</accession>
<feature type="compositionally biased region" description="Pro residues" evidence="1">
    <location>
        <begin position="350"/>
        <end position="363"/>
    </location>
</feature>
<gene>
    <name evidence="3" type="ORF">SISSUDRAFT_326820</name>
</gene>
<evidence type="ECO:0000313" key="4">
    <source>
        <dbReference type="Proteomes" id="UP000076798"/>
    </source>
</evidence>
<keyword evidence="2" id="KW-0472">Membrane</keyword>
<proteinExistence type="predicted"/>
<sequence>MFKTRSFGEMWWQPVNLLTRALIRFKLRLQRSRPYTLFSASRSLSPRLSPEPGSRPRRPSRTSLLTAPAMNAIICSRYILFFVLASLFATQVCAIAVWDVALFTTAGTHGHVDIFLIFTGASGILLLFSLSLVDIAREDALFSRVWFELSWVFLYFVFEVIGGALLLTLNPACRPDDRLSDVPCPSTKALTGITWASMAILLLYILALGISSILHQSISPAVWNSGVRDFPWYAHRRDHSQRLESAPGTPVGARNMFTISRSPVSRPAAIVQPVPRRVKEPPVWTNGDALRPAYEIEPYLTDNLAEFAVRERRERSRLSQPPSAPQVLAMRQATLPSLYPHHLQATLPLLPKPEPIPSPPEPSPSSNQVTSAPRREVSQRRLVSSESAPTTVRTHTAGTRRPSGPRNRPAPLDLSQATTYRSY</sequence>
<protein>
    <submittedName>
        <fullName evidence="3">Uncharacterized protein</fullName>
    </submittedName>
</protein>
<dbReference type="Proteomes" id="UP000076798">
    <property type="component" value="Unassembled WGS sequence"/>
</dbReference>
<name>A0A166IT66_9AGAM</name>
<evidence type="ECO:0000256" key="2">
    <source>
        <dbReference type="SAM" id="Phobius"/>
    </source>
</evidence>
<dbReference type="EMBL" id="KV428005">
    <property type="protein sequence ID" value="KZT44047.1"/>
    <property type="molecule type" value="Genomic_DNA"/>
</dbReference>
<feature type="compositionally biased region" description="Polar residues" evidence="1">
    <location>
        <begin position="381"/>
        <end position="397"/>
    </location>
</feature>
<feature type="transmembrane region" description="Helical" evidence="2">
    <location>
        <begin position="114"/>
        <end position="133"/>
    </location>
</feature>
<evidence type="ECO:0000256" key="1">
    <source>
        <dbReference type="SAM" id="MobiDB-lite"/>
    </source>
</evidence>
<feature type="transmembrane region" description="Helical" evidence="2">
    <location>
        <begin position="189"/>
        <end position="210"/>
    </location>
</feature>
<evidence type="ECO:0000313" key="3">
    <source>
        <dbReference type="EMBL" id="KZT44047.1"/>
    </source>
</evidence>